<dbReference type="PANTHER" id="PTHR12558">
    <property type="entry name" value="CELL DIVISION CYCLE 16,23,27"/>
    <property type="match status" value="1"/>
</dbReference>
<keyword evidence="1" id="KW-0802">TPR repeat</keyword>
<dbReference type="InterPro" id="IPR019734">
    <property type="entry name" value="TPR_rpt"/>
</dbReference>
<dbReference type="SUPFAM" id="SSF48452">
    <property type="entry name" value="TPR-like"/>
    <property type="match status" value="3"/>
</dbReference>
<sequence>MVTFLGRLPAVAVVIAALSGCVPQSGTRQDASDRDIAVLSAEPGLGAYLAGRFAQSHGDTRSAAEFLSIAARRDPENIDLQQRAFALLVAEGRMDEAAAIAERLLIIDNDSALPSMLMGARDFRDGRYAAAEKRFSVLPKKGINGFLGPLLTAWAKAGQGDINGAVALLAPSPETASFAPIYDFHAGLIEELGGRLDQAETRFKAALAAQTSVRTVETVGAFYQRHDRMEAARALYLRYRLEHNDRALFDGDRQFALGAAAPAVVNTPTEGLAEAMFDTASLLRQGAAHDLALVFSRMALALRPNFPMAHILVADTLGHQRRLEEANDIYRAIPKSSQVSGFARLRLAVNLDELGRSDDAVSELSALAAERPDSHDPLMALGDIFRRHKRYAEAADAYDRALARVDTKDPRNWTLLYARGIALERSKQWNRAERDFLEALRLKPDQPDVLNYLGYTWVDQGLNVEQGRKLIERAVELRPNDGAIVDSLGWALYRMGEFQAAVRHLERAAELKAEDPTINEHLGDALWQVGRYDEARYQWSRAMSLDPEPDQIDGLKARISTGQLPAQASK</sequence>
<dbReference type="OrthoDB" id="9766710at2"/>
<evidence type="ECO:0000256" key="1">
    <source>
        <dbReference type="PROSITE-ProRule" id="PRU00339"/>
    </source>
</evidence>
<reference evidence="2 3" key="1">
    <citation type="submission" date="2016-04" db="EMBL/GenBank/DDBJ databases">
        <title>Draft genome sequence of freshwater magnetotactic bacteria Magnetospirillum marisnigri SP-1 and Magnetospirillum moscoviense BB-1.</title>
        <authorList>
            <person name="Koziaeva V."/>
            <person name="Dziuba M.V."/>
            <person name="Ivanov T.M."/>
            <person name="Kuznetsov B."/>
            <person name="Grouzdev D.S."/>
        </authorList>
    </citation>
    <scope>NUCLEOTIDE SEQUENCE [LARGE SCALE GENOMIC DNA]</scope>
    <source>
        <strain evidence="2 3">SP-1</strain>
    </source>
</reference>
<proteinExistence type="predicted"/>
<dbReference type="Pfam" id="PF14559">
    <property type="entry name" value="TPR_19"/>
    <property type="match status" value="1"/>
</dbReference>
<keyword evidence="3" id="KW-1185">Reference proteome</keyword>
<evidence type="ECO:0000313" key="3">
    <source>
        <dbReference type="Proteomes" id="UP000078428"/>
    </source>
</evidence>
<dbReference type="PROSITE" id="PS50005">
    <property type="entry name" value="TPR"/>
    <property type="match status" value="3"/>
</dbReference>
<comment type="caution">
    <text evidence="2">The sequence shown here is derived from an EMBL/GenBank/DDBJ whole genome shotgun (WGS) entry which is preliminary data.</text>
</comment>
<dbReference type="Pfam" id="PF13432">
    <property type="entry name" value="TPR_16"/>
    <property type="match status" value="3"/>
</dbReference>
<dbReference type="Gene3D" id="1.25.40.10">
    <property type="entry name" value="Tetratricopeptide repeat domain"/>
    <property type="match status" value="4"/>
</dbReference>
<feature type="repeat" description="TPR" evidence="1">
    <location>
        <begin position="413"/>
        <end position="446"/>
    </location>
</feature>
<gene>
    <name evidence="2" type="ORF">A6A04_00100</name>
</gene>
<organism evidence="2 3">
    <name type="scientific">Paramagnetospirillum marisnigri</name>
    <dbReference type="NCBI Taxonomy" id="1285242"/>
    <lineage>
        <taxon>Bacteria</taxon>
        <taxon>Pseudomonadati</taxon>
        <taxon>Pseudomonadota</taxon>
        <taxon>Alphaproteobacteria</taxon>
        <taxon>Rhodospirillales</taxon>
        <taxon>Magnetospirillaceae</taxon>
        <taxon>Paramagnetospirillum</taxon>
    </lineage>
</organism>
<dbReference type="PANTHER" id="PTHR12558:SF13">
    <property type="entry name" value="CELL DIVISION CYCLE PROTEIN 27 HOMOLOG"/>
    <property type="match status" value="1"/>
</dbReference>
<feature type="repeat" description="TPR" evidence="1">
    <location>
        <begin position="516"/>
        <end position="549"/>
    </location>
</feature>
<dbReference type="RefSeq" id="WP_068491378.1">
    <property type="nucleotide sequence ID" value="NZ_LWQT01000044.1"/>
</dbReference>
<name>A0A178MUS5_9PROT</name>
<dbReference type="EMBL" id="LWQT01000044">
    <property type="protein sequence ID" value="OAN52393.1"/>
    <property type="molecule type" value="Genomic_DNA"/>
</dbReference>
<accession>A0A178MUS5</accession>
<dbReference type="SMART" id="SM00028">
    <property type="entry name" value="TPR"/>
    <property type="match status" value="7"/>
</dbReference>
<feature type="repeat" description="TPR" evidence="1">
    <location>
        <begin position="482"/>
        <end position="515"/>
    </location>
</feature>
<dbReference type="PROSITE" id="PS51257">
    <property type="entry name" value="PROKAR_LIPOPROTEIN"/>
    <property type="match status" value="1"/>
</dbReference>
<evidence type="ECO:0000313" key="2">
    <source>
        <dbReference type="EMBL" id="OAN52393.1"/>
    </source>
</evidence>
<dbReference type="AlphaFoldDB" id="A0A178MUS5"/>
<dbReference type="Proteomes" id="UP000078428">
    <property type="component" value="Unassembled WGS sequence"/>
</dbReference>
<dbReference type="STRING" id="1285242.A6A04_00100"/>
<dbReference type="InterPro" id="IPR011990">
    <property type="entry name" value="TPR-like_helical_dom_sf"/>
</dbReference>
<protein>
    <recommendedName>
        <fullName evidence="4">Tetratricopeptide repeat protein</fullName>
    </recommendedName>
</protein>
<evidence type="ECO:0008006" key="4">
    <source>
        <dbReference type="Google" id="ProtNLM"/>
    </source>
</evidence>